<keyword evidence="8" id="KW-1185">Reference proteome</keyword>
<dbReference type="OrthoDB" id="9779191at2"/>
<evidence type="ECO:0000313" key="7">
    <source>
        <dbReference type="EMBL" id="ANO52163.1"/>
    </source>
</evidence>
<dbReference type="InterPro" id="IPR039565">
    <property type="entry name" value="BamD-like"/>
</dbReference>
<feature type="domain" description="Outer membrane lipoprotein BamD-like" evidence="6">
    <location>
        <begin position="50"/>
        <end position="251"/>
    </location>
</feature>
<dbReference type="HAMAP" id="MF_00922">
    <property type="entry name" value="OM_assembly_BamD"/>
    <property type="match status" value="1"/>
</dbReference>
<organism evidence="7 8">
    <name type="scientific">Woeseia oceani</name>
    <dbReference type="NCBI Taxonomy" id="1548547"/>
    <lineage>
        <taxon>Bacteria</taxon>
        <taxon>Pseudomonadati</taxon>
        <taxon>Pseudomonadota</taxon>
        <taxon>Gammaproteobacteria</taxon>
        <taxon>Woeseiales</taxon>
        <taxon>Woeseiaceae</taxon>
        <taxon>Woeseia</taxon>
    </lineage>
</organism>
<evidence type="ECO:0000256" key="3">
    <source>
        <dbReference type="ARBA" id="ARBA00023237"/>
    </source>
</evidence>
<dbReference type="CDD" id="cd15830">
    <property type="entry name" value="BamD"/>
    <property type="match status" value="1"/>
</dbReference>
<keyword evidence="4" id="KW-0449">Lipoprotein</keyword>
<feature type="signal peptide" evidence="5">
    <location>
        <begin position="1"/>
        <end position="36"/>
    </location>
</feature>
<comment type="function">
    <text evidence="4">Part of the outer membrane protein assembly complex, which is involved in assembly and insertion of beta-barrel proteins into the outer membrane.</text>
</comment>
<dbReference type="STRING" id="1548547.BA177_14035"/>
<sequence>MSLRNTFAARRSPLPARRLRLALGALLASLALSACAGKDERDDTLVNNITRAYETAQTSMANQNYRRAIQIFETLQARFPFSDLSKQIQLELMYAYYKSNQQDQAIDAADQFMRENPTHARYDYALYIKALAYFERDPGMLERIFKRDVSRRPPRDGALAFSLLKRLVDRYPASPYAADAEQRMVYLKNRLAAYENGVARFYLSQEAYVAALNRAKNALEEYNGADSTKDTLDIMIEAYEGLGMSELAADTRRVRNANFPSGS</sequence>
<dbReference type="Pfam" id="PF13525">
    <property type="entry name" value="YfiO"/>
    <property type="match status" value="1"/>
</dbReference>
<dbReference type="NCBIfam" id="TIGR03302">
    <property type="entry name" value="OM_YfiO"/>
    <property type="match status" value="1"/>
</dbReference>
<proteinExistence type="inferred from homology"/>
<evidence type="ECO:0000256" key="2">
    <source>
        <dbReference type="ARBA" id="ARBA00023136"/>
    </source>
</evidence>
<dbReference type="EMBL" id="CP016268">
    <property type="protein sequence ID" value="ANO52163.1"/>
    <property type="molecule type" value="Genomic_DNA"/>
</dbReference>
<keyword evidence="3 4" id="KW-0998">Cell outer membrane</keyword>
<comment type="similarity">
    <text evidence="4">Belongs to the BamD family.</text>
</comment>
<protein>
    <recommendedName>
        <fullName evidence="4">Outer membrane protein assembly factor BamD</fullName>
    </recommendedName>
</protein>
<dbReference type="GO" id="GO:0051205">
    <property type="term" value="P:protein insertion into membrane"/>
    <property type="evidence" value="ECO:0007669"/>
    <property type="project" value="UniProtKB-UniRule"/>
</dbReference>
<keyword evidence="2 4" id="KW-0472">Membrane</keyword>
<evidence type="ECO:0000256" key="5">
    <source>
        <dbReference type="SAM" id="SignalP"/>
    </source>
</evidence>
<accession>A0A193LI96</accession>
<keyword evidence="1 4" id="KW-0732">Signal</keyword>
<keyword evidence="4" id="KW-0564">Palmitate</keyword>
<dbReference type="Proteomes" id="UP000092695">
    <property type="component" value="Chromosome"/>
</dbReference>
<dbReference type="GO" id="GO:0009279">
    <property type="term" value="C:cell outer membrane"/>
    <property type="evidence" value="ECO:0007669"/>
    <property type="project" value="UniProtKB-SubCell"/>
</dbReference>
<comment type="subcellular location">
    <subcellularLocation>
        <location evidence="4">Cell outer membrane</location>
        <topology evidence="4">Lipid-anchor</topology>
    </subcellularLocation>
</comment>
<dbReference type="GO" id="GO:0043165">
    <property type="term" value="P:Gram-negative-bacterium-type cell outer membrane assembly"/>
    <property type="evidence" value="ECO:0007669"/>
    <property type="project" value="UniProtKB-UniRule"/>
</dbReference>
<dbReference type="InterPro" id="IPR017689">
    <property type="entry name" value="BamD"/>
</dbReference>
<dbReference type="InterPro" id="IPR011990">
    <property type="entry name" value="TPR-like_helical_dom_sf"/>
</dbReference>
<feature type="chain" id="PRO_5009002606" description="Outer membrane protein assembly factor BamD" evidence="5">
    <location>
        <begin position="37"/>
        <end position="263"/>
    </location>
</feature>
<dbReference type="Gene3D" id="1.25.40.10">
    <property type="entry name" value="Tetratricopeptide repeat domain"/>
    <property type="match status" value="1"/>
</dbReference>
<dbReference type="RefSeq" id="WP_068617218.1">
    <property type="nucleotide sequence ID" value="NZ_CP016268.1"/>
</dbReference>
<evidence type="ECO:0000256" key="4">
    <source>
        <dbReference type="HAMAP-Rule" id="MF_00922"/>
    </source>
</evidence>
<evidence type="ECO:0000259" key="6">
    <source>
        <dbReference type="Pfam" id="PF13525"/>
    </source>
</evidence>
<dbReference type="PROSITE" id="PS51257">
    <property type="entry name" value="PROKAR_LIPOPROTEIN"/>
    <property type="match status" value="1"/>
</dbReference>
<evidence type="ECO:0000313" key="8">
    <source>
        <dbReference type="Proteomes" id="UP000092695"/>
    </source>
</evidence>
<dbReference type="AlphaFoldDB" id="A0A193LI96"/>
<reference evidence="7 8" key="1">
    <citation type="submission" date="2016-06" db="EMBL/GenBank/DDBJ databases">
        <title>Complete genome sequence of a deep-branching marine Gamma Proteobacterium Woeseia oceani type strain XK5.</title>
        <authorList>
            <person name="Mu D."/>
            <person name="Du Z."/>
        </authorList>
    </citation>
    <scope>NUCLEOTIDE SEQUENCE [LARGE SCALE GENOMIC DNA]</scope>
    <source>
        <strain evidence="7 8">XK5</strain>
    </source>
</reference>
<dbReference type="SUPFAM" id="SSF48452">
    <property type="entry name" value="TPR-like"/>
    <property type="match status" value="1"/>
</dbReference>
<dbReference type="KEGG" id="woc:BA177_14035"/>
<comment type="subunit">
    <text evidence="4">Part of the Bam complex.</text>
</comment>
<name>A0A193LI96_9GAMM</name>
<gene>
    <name evidence="4" type="primary">bamD</name>
    <name evidence="7" type="ORF">BA177_14035</name>
</gene>
<evidence type="ECO:0000256" key="1">
    <source>
        <dbReference type="ARBA" id="ARBA00022729"/>
    </source>
</evidence>